<evidence type="ECO:0000256" key="7">
    <source>
        <dbReference type="ARBA" id="ARBA00023136"/>
    </source>
</evidence>
<dbReference type="OrthoDB" id="5835136at2759"/>
<dbReference type="Proteomes" id="UP000285301">
    <property type="component" value="Unassembled WGS sequence"/>
</dbReference>
<dbReference type="InterPro" id="IPR036282">
    <property type="entry name" value="Glutathione-S-Trfase_C_sf"/>
</dbReference>
<dbReference type="GO" id="GO:0001401">
    <property type="term" value="C:SAM complex"/>
    <property type="evidence" value="ECO:0007669"/>
    <property type="project" value="InterPro"/>
</dbReference>
<dbReference type="Pfam" id="PF10568">
    <property type="entry name" value="Tom37"/>
    <property type="match status" value="1"/>
</dbReference>
<evidence type="ECO:0000259" key="9">
    <source>
        <dbReference type="Pfam" id="PF10568"/>
    </source>
</evidence>
<comment type="subcellular location">
    <subcellularLocation>
        <location evidence="1">Mitochondrion outer membrane</location>
    </subcellularLocation>
</comment>
<sequence length="292" mass="33527">MELELWSGDWGLPSVNCHCLQIMALTKFNNAAVKFNFSNNPLRSFCFDLPVLKHGNKTVIKNVNEMRTFLKLQNFNLDSKLSKKDLSDISAYTSMVTRKLEPALLYLWWLDEKNFIDFTRPWYAKHIPIPGNFFIPGKLQARAEETVKALYDSVDESLLSNLIYSDAQKCMTLLSEKLAENEYFFGKNPTSFDAIAFGYLAPILKVTFPSSKQLQNHLKACTNLKLFVERILSKYFLAEETPKNKPSEQAQEPFSDDDFPNKWRDIILSALFASAAMFSFAFFNGLITVFLQ</sequence>
<keyword evidence="7 8" id="KW-0472">Membrane</keyword>
<evidence type="ECO:0000256" key="1">
    <source>
        <dbReference type="ARBA" id="ARBA00004294"/>
    </source>
</evidence>
<evidence type="ECO:0000256" key="6">
    <source>
        <dbReference type="ARBA" id="ARBA00023128"/>
    </source>
</evidence>
<evidence type="ECO:0000256" key="4">
    <source>
        <dbReference type="ARBA" id="ARBA00022787"/>
    </source>
</evidence>
<dbReference type="GO" id="GO:0007005">
    <property type="term" value="P:mitochondrion organization"/>
    <property type="evidence" value="ECO:0007669"/>
    <property type="project" value="TreeGrafter"/>
</dbReference>
<gene>
    <name evidence="11" type="ORF">B4U79_08627</name>
</gene>
<dbReference type="PANTHER" id="PTHR12289">
    <property type="entry name" value="METAXIN RELATED"/>
    <property type="match status" value="1"/>
</dbReference>
<dbReference type="AlphaFoldDB" id="A0A443RBF0"/>
<keyword evidence="12" id="KW-1185">Reference proteome</keyword>
<dbReference type="InterPro" id="IPR019564">
    <property type="entry name" value="Sam37/metaxin_N"/>
</dbReference>
<reference evidence="11 12" key="1">
    <citation type="journal article" date="2018" name="Gigascience">
        <title>Genomes of trombidid mites reveal novel predicted allergens and laterally-transferred genes associated with secondary metabolism.</title>
        <authorList>
            <person name="Dong X."/>
            <person name="Chaisiri K."/>
            <person name="Xia D."/>
            <person name="Armstrong S.D."/>
            <person name="Fang Y."/>
            <person name="Donnelly M.J."/>
            <person name="Kadowaki T."/>
            <person name="McGarry J.W."/>
            <person name="Darby A.C."/>
            <person name="Makepeace B.L."/>
        </authorList>
    </citation>
    <scope>NUCLEOTIDE SEQUENCE [LARGE SCALE GENOMIC DNA]</scope>
    <source>
        <strain evidence="11">UoL-WK</strain>
    </source>
</reference>
<evidence type="ECO:0000256" key="2">
    <source>
        <dbReference type="ARBA" id="ARBA00009170"/>
    </source>
</evidence>
<dbReference type="GO" id="GO:0015031">
    <property type="term" value="P:protein transport"/>
    <property type="evidence" value="ECO:0007669"/>
    <property type="project" value="UniProtKB-KW"/>
</dbReference>
<dbReference type="PANTHER" id="PTHR12289:SF41">
    <property type="entry name" value="FAILED AXON CONNECTIONS-RELATED"/>
    <property type="match status" value="1"/>
</dbReference>
<proteinExistence type="inferred from homology"/>
<keyword evidence="8" id="KW-1133">Transmembrane helix</keyword>
<dbReference type="CDD" id="cd03212">
    <property type="entry name" value="GST_C_Metaxin1_3"/>
    <property type="match status" value="1"/>
</dbReference>
<feature type="transmembrane region" description="Helical" evidence="8">
    <location>
        <begin position="266"/>
        <end position="291"/>
    </location>
</feature>
<organism evidence="11 12">
    <name type="scientific">Dinothrombium tinctorium</name>
    <dbReference type="NCBI Taxonomy" id="1965070"/>
    <lineage>
        <taxon>Eukaryota</taxon>
        <taxon>Metazoa</taxon>
        <taxon>Ecdysozoa</taxon>
        <taxon>Arthropoda</taxon>
        <taxon>Chelicerata</taxon>
        <taxon>Arachnida</taxon>
        <taxon>Acari</taxon>
        <taxon>Acariformes</taxon>
        <taxon>Trombidiformes</taxon>
        <taxon>Prostigmata</taxon>
        <taxon>Anystina</taxon>
        <taxon>Parasitengona</taxon>
        <taxon>Trombidioidea</taxon>
        <taxon>Trombidiidae</taxon>
        <taxon>Dinothrombium</taxon>
    </lineage>
</organism>
<dbReference type="InterPro" id="IPR050931">
    <property type="entry name" value="Mito_Protein_Transport_Metaxin"/>
</dbReference>
<protein>
    <submittedName>
        <fullName evidence="11">Metaxin-1-like protein</fullName>
    </submittedName>
</protein>
<dbReference type="SUPFAM" id="SSF47616">
    <property type="entry name" value="GST C-terminal domain-like"/>
    <property type="match status" value="1"/>
</dbReference>
<dbReference type="STRING" id="1965070.A0A443RBF0"/>
<evidence type="ECO:0000256" key="5">
    <source>
        <dbReference type="ARBA" id="ARBA00022927"/>
    </source>
</evidence>
<keyword evidence="6" id="KW-0496">Mitochondrion</keyword>
<comment type="similarity">
    <text evidence="2">Belongs to the metaxin family.</text>
</comment>
<accession>A0A443RBF0</accession>
<dbReference type="Gene3D" id="1.20.1050.10">
    <property type="match status" value="1"/>
</dbReference>
<dbReference type="InterPro" id="IPR033468">
    <property type="entry name" value="Metaxin_GST"/>
</dbReference>
<evidence type="ECO:0000259" key="10">
    <source>
        <dbReference type="Pfam" id="PF17171"/>
    </source>
</evidence>
<evidence type="ECO:0000313" key="12">
    <source>
        <dbReference type="Proteomes" id="UP000285301"/>
    </source>
</evidence>
<evidence type="ECO:0000256" key="3">
    <source>
        <dbReference type="ARBA" id="ARBA00022448"/>
    </source>
</evidence>
<dbReference type="Pfam" id="PF17171">
    <property type="entry name" value="GST_C_6"/>
    <property type="match status" value="1"/>
</dbReference>
<keyword evidence="3" id="KW-0813">Transport</keyword>
<evidence type="ECO:0000313" key="11">
    <source>
        <dbReference type="EMBL" id="RWS12576.1"/>
    </source>
</evidence>
<feature type="domain" description="Mitochondrial outer membrane transport complex Sam37/metaxin N-terminal" evidence="9">
    <location>
        <begin position="19"/>
        <end position="140"/>
    </location>
</feature>
<keyword evidence="5" id="KW-0653">Protein transport</keyword>
<keyword evidence="8" id="KW-0812">Transmembrane</keyword>
<evidence type="ECO:0000256" key="8">
    <source>
        <dbReference type="SAM" id="Phobius"/>
    </source>
</evidence>
<keyword evidence="4" id="KW-1000">Mitochondrion outer membrane</keyword>
<dbReference type="EMBL" id="NCKU01001272">
    <property type="protein sequence ID" value="RWS12576.1"/>
    <property type="molecule type" value="Genomic_DNA"/>
</dbReference>
<comment type="caution">
    <text evidence="11">The sequence shown here is derived from an EMBL/GenBank/DDBJ whole genome shotgun (WGS) entry which is preliminary data.</text>
</comment>
<name>A0A443RBF0_9ACAR</name>
<feature type="domain" description="Metaxin glutathione S-transferase" evidence="10">
    <location>
        <begin position="167"/>
        <end position="231"/>
    </location>
</feature>